<gene>
    <name evidence="1" type="ORF">LAS9267_01203</name>
</gene>
<evidence type="ECO:0000313" key="2">
    <source>
        <dbReference type="Proteomes" id="UP000239650"/>
    </source>
</evidence>
<evidence type="ECO:0000313" key="1">
    <source>
        <dbReference type="EMBL" id="SPE21211.1"/>
    </source>
</evidence>
<reference evidence="1 2" key="1">
    <citation type="submission" date="2018-02" db="EMBL/GenBank/DDBJ databases">
        <authorList>
            <person name="Rodrigo-Torres L."/>
            <person name="Arahal R. D."/>
            <person name="Lucena T."/>
        </authorList>
    </citation>
    <scope>NUCLEOTIDE SEQUENCE [LARGE SCALE GENOMIC DNA]</scope>
    <source>
        <strain evidence="1 2">CECT 9267</strain>
    </source>
</reference>
<dbReference type="Proteomes" id="UP000239650">
    <property type="component" value="Unassembled WGS sequence"/>
</dbReference>
<accession>A0A9N7IYU3</accession>
<comment type="caution">
    <text evidence="1">The sequence shown here is derived from an EMBL/GenBank/DDBJ whole genome shotgun (WGS) entry which is preliminary data.</text>
</comment>
<protein>
    <submittedName>
        <fullName evidence="1">Uncharacterized protein</fullName>
    </submittedName>
</protein>
<organism evidence="1 2">
    <name type="scientific">Latilactobacillus sakei</name>
    <name type="common">Lactobacillus sakei</name>
    <dbReference type="NCBI Taxonomy" id="1599"/>
    <lineage>
        <taxon>Bacteria</taxon>
        <taxon>Bacillati</taxon>
        <taxon>Bacillota</taxon>
        <taxon>Bacilli</taxon>
        <taxon>Lactobacillales</taxon>
        <taxon>Lactobacillaceae</taxon>
        <taxon>Latilactobacillus</taxon>
    </lineage>
</organism>
<proteinExistence type="predicted"/>
<dbReference type="AlphaFoldDB" id="A0A9N7IYU3"/>
<dbReference type="RefSeq" id="WP_025015926.1">
    <property type="nucleotide sequence ID" value="NZ_BJLN01000020.1"/>
</dbReference>
<name>A0A9N7IYU3_LATSK</name>
<sequence length="84" mass="9387">MSLLLKQTQEYQRILSLVISMIIIAAAYLSHSQAALGFLIVFGVASLGEHFLLYSSNVENSWTGKVDLMIKIIGLFYVLYKFVG</sequence>
<dbReference type="EMBL" id="OKRC01000005">
    <property type="protein sequence ID" value="SPE21211.1"/>
    <property type="molecule type" value="Genomic_DNA"/>
</dbReference>